<dbReference type="AlphaFoldDB" id="A0AAF0B0P4"/>
<reference evidence="7" key="1">
    <citation type="submission" date="2023-01" db="EMBL/GenBank/DDBJ databases">
        <title>Long-Read Genome Assembly and Gene Model Annotations for the Rodent Malaria Parasite Plasmodium yoelii 17XNL.</title>
        <authorList>
            <person name="Mitchell G.J."/>
            <person name="Sebastian A."/>
            <person name="Albert I."/>
            <person name="Lindner S.E."/>
        </authorList>
    </citation>
    <scope>NUCLEOTIDE SEQUENCE</scope>
    <source>
        <strain evidence="7">17XNL clone 1.1</strain>
    </source>
</reference>
<feature type="compositionally biased region" description="Low complexity" evidence="5">
    <location>
        <begin position="123"/>
        <end position="132"/>
    </location>
</feature>
<evidence type="ECO:0000256" key="3">
    <source>
        <dbReference type="ARBA" id="ARBA00022552"/>
    </source>
</evidence>
<evidence type="ECO:0000313" key="8">
    <source>
        <dbReference type="Proteomes" id="UP001054126"/>
    </source>
</evidence>
<dbReference type="InterPro" id="IPR036976">
    <property type="entry name" value="RimM_N_sf"/>
</dbReference>
<dbReference type="Proteomes" id="UP001054126">
    <property type="component" value="Chromosome 5"/>
</dbReference>
<feature type="compositionally biased region" description="Basic and acidic residues" evidence="5">
    <location>
        <begin position="148"/>
        <end position="162"/>
    </location>
</feature>
<proteinExistence type="predicted"/>
<organism evidence="7 8">
    <name type="scientific">Plasmodium yoelii yoelii</name>
    <dbReference type="NCBI Taxonomy" id="73239"/>
    <lineage>
        <taxon>Eukaryota</taxon>
        <taxon>Sar</taxon>
        <taxon>Alveolata</taxon>
        <taxon>Apicomplexa</taxon>
        <taxon>Aconoidasida</taxon>
        <taxon>Haemosporida</taxon>
        <taxon>Plasmodiidae</taxon>
        <taxon>Plasmodium</taxon>
        <taxon>Plasmodium (Vinckeia)</taxon>
    </lineage>
</organism>
<feature type="compositionally biased region" description="Basic and acidic residues" evidence="5">
    <location>
        <begin position="298"/>
        <end position="307"/>
    </location>
</feature>
<evidence type="ECO:0000256" key="4">
    <source>
        <dbReference type="ARBA" id="ARBA00023186"/>
    </source>
</evidence>
<feature type="compositionally biased region" description="Low complexity" evidence="5">
    <location>
        <begin position="308"/>
        <end position="323"/>
    </location>
</feature>
<dbReference type="SUPFAM" id="SSF50447">
    <property type="entry name" value="Translation proteins"/>
    <property type="match status" value="1"/>
</dbReference>
<feature type="compositionally biased region" description="Basic and acidic residues" evidence="5">
    <location>
        <begin position="273"/>
        <end position="287"/>
    </location>
</feature>
<evidence type="ECO:0000256" key="2">
    <source>
        <dbReference type="ARBA" id="ARBA00022517"/>
    </source>
</evidence>
<feature type="compositionally biased region" description="Basic and acidic residues" evidence="5">
    <location>
        <begin position="253"/>
        <end position="262"/>
    </location>
</feature>
<gene>
    <name evidence="7" type="ORF">Py17XNL_000504524</name>
</gene>
<dbReference type="PANTHER" id="PTHR33692:SF1">
    <property type="entry name" value="RIBOSOME MATURATION FACTOR RIMM"/>
    <property type="match status" value="1"/>
</dbReference>
<feature type="region of interest" description="Disordered" evidence="5">
    <location>
        <begin position="110"/>
        <end position="323"/>
    </location>
</feature>
<feature type="compositionally biased region" description="Basic and acidic residues" evidence="5">
    <location>
        <begin position="218"/>
        <end position="232"/>
    </location>
</feature>
<dbReference type="PANTHER" id="PTHR33692">
    <property type="entry name" value="RIBOSOME MATURATION FACTOR RIMM"/>
    <property type="match status" value="1"/>
</dbReference>
<dbReference type="Gene3D" id="2.40.30.60">
    <property type="entry name" value="RimM"/>
    <property type="match status" value="1"/>
</dbReference>
<dbReference type="GO" id="GO:0006364">
    <property type="term" value="P:rRNA processing"/>
    <property type="evidence" value="ECO:0007669"/>
    <property type="project" value="UniProtKB-KW"/>
</dbReference>
<dbReference type="InterPro" id="IPR009000">
    <property type="entry name" value="Transl_B-barrel_sf"/>
</dbReference>
<dbReference type="EMBL" id="CP115529">
    <property type="protein sequence ID" value="WBY55693.1"/>
    <property type="molecule type" value="Genomic_DNA"/>
</dbReference>
<dbReference type="InterPro" id="IPR011961">
    <property type="entry name" value="RimM"/>
</dbReference>
<feature type="compositionally biased region" description="Low complexity" evidence="5">
    <location>
        <begin position="288"/>
        <end position="297"/>
    </location>
</feature>
<keyword evidence="1" id="KW-0963">Cytoplasm</keyword>
<feature type="compositionally biased region" description="Low complexity" evidence="5">
    <location>
        <begin position="138"/>
        <end position="147"/>
    </location>
</feature>
<dbReference type="GO" id="GO:0043022">
    <property type="term" value="F:ribosome binding"/>
    <property type="evidence" value="ECO:0007669"/>
    <property type="project" value="InterPro"/>
</dbReference>
<evidence type="ECO:0000256" key="5">
    <source>
        <dbReference type="SAM" id="MobiDB-lite"/>
    </source>
</evidence>
<dbReference type="InterPro" id="IPR002676">
    <property type="entry name" value="RimM_N"/>
</dbReference>
<keyword evidence="4" id="KW-0143">Chaperone</keyword>
<dbReference type="PROSITE" id="PS00028">
    <property type="entry name" value="ZINC_FINGER_C2H2_1"/>
    <property type="match status" value="1"/>
</dbReference>
<protein>
    <submittedName>
        <fullName evidence="7">Ribosome maturation factor RimM</fullName>
    </submittedName>
</protein>
<name>A0AAF0B0P4_PLAYO</name>
<evidence type="ECO:0000259" key="6">
    <source>
        <dbReference type="PROSITE" id="PS00028"/>
    </source>
</evidence>
<sequence length="876" mass="99308">MASSPLIRDIPFLNGYKKNEGKQIYTKRDIPYTETYQYTNQVENKSRKDTKRNLFFFFLKNNTLSHLNKIKVRNKTFSSHHTISNRNIFAKNQKKIITMHAYSSDEKNDINNGSIKNGDIKNGDINNGSIKNGDIKNGDINNGSIKNGDIKNGDIKNGDIKNGDINNGGIKNGDIKNGGIKNGDIKNGDIKNGDINNGGIKNGDIKNGDINNGSIKNGDIKNGDIKNGDIKNGDINNGGIKNGDIKNGGIKNGDIKNGDIKNGDINNGGIKNGDIKNGDIKNGDIKNGDINNGSIKNGDIKNGDIKNGDINNGSIKNGDIKNGGIKNGGIKNGGIKNGDIKNGDIKNGGIKNGGIKEISKIDTSQNPIIDKENNILPNEDKEEERNKKRQFLTDTKYYKRSKYSKAGKINIKNNLDNTIYDNNQLFSNIIQNDDNILTYVESLEDLKNLKKKNNNINASNNNLPDLLIKNYYADSMRPNDLDFIKKNNYLENNISTTNHSQTSQIKNVEKNIGKNINKNNISFINEFSVIGEIVGVHGLQGCLKVVSFTTFNDIRFKENSYRYIFMNSYPYPIPIKITYVKESLKIGFLYIKIEKIYSRTDALRLKGCLICDDKKNFPDIGENKYISTDLINFDIYIFNDSTNIPIGTVFSFVSKYDYICNKAVQDISEDLIKIELNQNVSINKIFNILKASQASENTQNLRKKHAPIKVLINRKNFNLYQTEEKITEEKITEEKITEEKITEEKITEENFDTNESDKIKGDKNYYNSLENFEGYSYKKIYKCDFCDDIYDNLREATKHENSHFQHDEEILFHSSDANTNKESLYELTENELKNIKKKINYFFVPIIKEKTIRLVHYEHKKIYLDISTIFLLDNPK</sequence>
<evidence type="ECO:0000256" key="1">
    <source>
        <dbReference type="ARBA" id="ARBA00022490"/>
    </source>
</evidence>
<dbReference type="GO" id="GO:0005840">
    <property type="term" value="C:ribosome"/>
    <property type="evidence" value="ECO:0007669"/>
    <property type="project" value="InterPro"/>
</dbReference>
<feature type="domain" description="C2H2-type" evidence="6">
    <location>
        <begin position="783"/>
        <end position="803"/>
    </location>
</feature>
<dbReference type="SUPFAM" id="SSF141571">
    <property type="entry name" value="Pentapeptide repeat-like"/>
    <property type="match status" value="1"/>
</dbReference>
<dbReference type="InterPro" id="IPR013087">
    <property type="entry name" value="Znf_C2H2_type"/>
</dbReference>
<accession>A0AAF0B0P4</accession>
<feature type="compositionally biased region" description="Low complexity" evidence="5">
    <location>
        <begin position="208"/>
        <end position="217"/>
    </location>
</feature>
<keyword evidence="3" id="KW-0698">rRNA processing</keyword>
<keyword evidence="2" id="KW-0690">Ribosome biogenesis</keyword>
<evidence type="ECO:0000313" key="7">
    <source>
        <dbReference type="EMBL" id="WBY55693.1"/>
    </source>
</evidence>
<feature type="compositionally biased region" description="Basic and acidic residues" evidence="5">
    <location>
        <begin position="183"/>
        <end position="192"/>
    </location>
</feature>
<dbReference type="Pfam" id="PF01782">
    <property type="entry name" value="RimM"/>
    <property type="match status" value="1"/>
</dbReference>